<dbReference type="Proteomes" id="UP000515808">
    <property type="component" value="Chromosome"/>
</dbReference>
<name>A0A7G9LEG3_9FLAO</name>
<dbReference type="InterPro" id="IPR000182">
    <property type="entry name" value="GNAT_dom"/>
</dbReference>
<accession>A0A7G9LEG3</accession>
<reference evidence="2 3" key="1">
    <citation type="submission" date="2020-08" db="EMBL/GenBank/DDBJ databases">
        <title>Polaribacter sp. L12M9 isolated from gut of the Korean scallop.</title>
        <authorList>
            <person name="Jeong Y.S."/>
        </authorList>
    </citation>
    <scope>NUCLEOTIDE SEQUENCE [LARGE SCALE GENOMIC DNA]</scope>
    <source>
        <strain evidence="2 3">L12M9</strain>
    </source>
</reference>
<protein>
    <submittedName>
        <fullName evidence="2">GNAT family N-acetyltransferase</fullName>
    </submittedName>
</protein>
<dbReference type="KEGG" id="ppec:H9W90_07835"/>
<gene>
    <name evidence="2" type="ORF">H9W90_07835</name>
</gene>
<proteinExistence type="predicted"/>
<dbReference type="Pfam" id="PF00583">
    <property type="entry name" value="Acetyltransf_1"/>
    <property type="match status" value="1"/>
</dbReference>
<evidence type="ECO:0000259" key="1">
    <source>
        <dbReference type="PROSITE" id="PS51186"/>
    </source>
</evidence>
<keyword evidence="3" id="KW-1185">Reference proteome</keyword>
<dbReference type="InterPro" id="IPR016181">
    <property type="entry name" value="Acyl_CoA_acyltransferase"/>
</dbReference>
<evidence type="ECO:0000313" key="3">
    <source>
        <dbReference type="Proteomes" id="UP000515808"/>
    </source>
</evidence>
<dbReference type="PROSITE" id="PS51186">
    <property type="entry name" value="GNAT"/>
    <property type="match status" value="1"/>
</dbReference>
<keyword evidence="2" id="KW-0808">Transferase</keyword>
<dbReference type="EMBL" id="CP060695">
    <property type="protein sequence ID" value="QNM87012.1"/>
    <property type="molecule type" value="Genomic_DNA"/>
</dbReference>
<dbReference type="GO" id="GO:0016747">
    <property type="term" value="F:acyltransferase activity, transferring groups other than amino-acyl groups"/>
    <property type="evidence" value="ECO:0007669"/>
    <property type="project" value="InterPro"/>
</dbReference>
<organism evidence="2 3">
    <name type="scientific">Polaribacter pectinis</name>
    <dbReference type="NCBI Taxonomy" id="2738844"/>
    <lineage>
        <taxon>Bacteria</taxon>
        <taxon>Pseudomonadati</taxon>
        <taxon>Bacteroidota</taxon>
        <taxon>Flavobacteriia</taxon>
        <taxon>Flavobacteriales</taxon>
        <taxon>Flavobacteriaceae</taxon>
    </lineage>
</organism>
<dbReference type="Gene3D" id="3.40.630.30">
    <property type="match status" value="1"/>
</dbReference>
<evidence type="ECO:0000313" key="2">
    <source>
        <dbReference type="EMBL" id="QNM87012.1"/>
    </source>
</evidence>
<sequence length="171" mass="19806">MIKIEKATLQSAKLLAKISVASFLPAHGHSAPKKDIDSYISNNFNEKNFIEELSNSNFQYYIIYYKGEVAGYSKIVFNSENEIVADKNITLMSRLYLLKEFYGLNLGKEFFNFNVELAKKNNQKGIWLAVWVENAKAISFYKKMGFKKVGDYDFRISETHSNPNHILYLEF</sequence>
<feature type="domain" description="N-acetyltransferase" evidence="1">
    <location>
        <begin position="2"/>
        <end position="171"/>
    </location>
</feature>
<dbReference type="RefSeq" id="WP_187483883.1">
    <property type="nucleotide sequence ID" value="NZ_CP060695.1"/>
</dbReference>
<dbReference type="AlphaFoldDB" id="A0A7G9LEG3"/>
<dbReference type="SUPFAM" id="SSF55729">
    <property type="entry name" value="Acyl-CoA N-acyltransferases (Nat)"/>
    <property type="match status" value="1"/>
</dbReference>